<dbReference type="SMART" id="SM00382">
    <property type="entry name" value="AAA"/>
    <property type="match status" value="1"/>
</dbReference>
<proteinExistence type="predicted"/>
<dbReference type="InterPro" id="IPR003593">
    <property type="entry name" value="AAA+_ATPase"/>
</dbReference>
<dbReference type="AlphaFoldDB" id="A0A089M8Z3"/>
<dbReference type="OrthoDB" id="9804819at2"/>
<dbReference type="PANTHER" id="PTHR42711">
    <property type="entry name" value="ABC TRANSPORTER ATP-BINDING PROTEIN"/>
    <property type="match status" value="1"/>
</dbReference>
<keyword evidence="6" id="KW-1185">Reference proteome</keyword>
<dbReference type="Pfam" id="PF00005">
    <property type="entry name" value="ABC_tran"/>
    <property type="match status" value="1"/>
</dbReference>
<organism evidence="5 6">
    <name type="scientific">Paenibacillus graminis</name>
    <dbReference type="NCBI Taxonomy" id="189425"/>
    <lineage>
        <taxon>Bacteria</taxon>
        <taxon>Bacillati</taxon>
        <taxon>Bacillota</taxon>
        <taxon>Bacilli</taxon>
        <taxon>Bacillales</taxon>
        <taxon>Paenibacillaceae</taxon>
        <taxon>Paenibacillus</taxon>
    </lineage>
</organism>
<dbReference type="HOGENOM" id="CLU_000604_1_2_9"/>
<keyword evidence="2" id="KW-0547">Nucleotide-binding</keyword>
<gene>
    <name evidence="5" type="ORF">PGRAT_15260</name>
</gene>
<evidence type="ECO:0000256" key="1">
    <source>
        <dbReference type="ARBA" id="ARBA00022448"/>
    </source>
</evidence>
<evidence type="ECO:0000256" key="2">
    <source>
        <dbReference type="ARBA" id="ARBA00022741"/>
    </source>
</evidence>
<dbReference type="EMBL" id="CP009287">
    <property type="protein sequence ID" value="AIQ68825.1"/>
    <property type="molecule type" value="Genomic_DNA"/>
</dbReference>
<dbReference type="InterPro" id="IPR003439">
    <property type="entry name" value="ABC_transporter-like_ATP-bd"/>
</dbReference>
<dbReference type="PROSITE" id="PS50893">
    <property type="entry name" value="ABC_TRANSPORTER_2"/>
    <property type="match status" value="1"/>
</dbReference>
<protein>
    <recommendedName>
        <fullName evidence="4">ABC transporter domain-containing protein</fullName>
    </recommendedName>
</protein>
<sequence>MIEVKDLSFTYPRAKDKTLRELNFSITKGEIFGFLGPSGAGKSTVQKILIGILKAYEGEVRVMGRQLAEVKSDYYEDIGVAFEFPNFYNRFTAMENLSLFRSFYKGNTEDPRELLALMGLEKHARAKVSAFSKGMKMRLNLCRALLNKPKILFLDEPTSGLDPVNAGKVKGLLLGLKARGTTILITTHHMHAADELCDRVAFIVDGTIRLIDSPRTLRVQHGKRVVKVEYREKGLLHEEEFGLDNIGGSQEFQTLLQNKYIETIHSQDATLEDIFIKLTGRELK</sequence>
<dbReference type="GO" id="GO:0005524">
    <property type="term" value="F:ATP binding"/>
    <property type="evidence" value="ECO:0007669"/>
    <property type="project" value="UniProtKB-KW"/>
</dbReference>
<accession>A0A089M8Z3</accession>
<dbReference type="RefSeq" id="WP_025704327.1">
    <property type="nucleotide sequence ID" value="NZ_CP009287.1"/>
</dbReference>
<dbReference type="STRING" id="189425.PGRAT_15260"/>
<dbReference type="PANTHER" id="PTHR42711:SF18">
    <property type="entry name" value="ABC TRANSPORTER, ATP-BINDING PROTEIN"/>
    <property type="match status" value="1"/>
</dbReference>
<dbReference type="Gene3D" id="3.40.50.300">
    <property type="entry name" value="P-loop containing nucleotide triphosphate hydrolases"/>
    <property type="match status" value="1"/>
</dbReference>
<keyword evidence="1" id="KW-0813">Transport</keyword>
<keyword evidence="3" id="KW-0067">ATP-binding</keyword>
<dbReference type="Proteomes" id="UP000029500">
    <property type="component" value="Chromosome"/>
</dbReference>
<dbReference type="eggNOG" id="COG1131">
    <property type="taxonomic scope" value="Bacteria"/>
</dbReference>
<dbReference type="InterPro" id="IPR017871">
    <property type="entry name" value="ABC_transporter-like_CS"/>
</dbReference>
<name>A0A089M8Z3_9BACL</name>
<dbReference type="CDD" id="cd03230">
    <property type="entry name" value="ABC_DR_subfamily_A"/>
    <property type="match status" value="1"/>
</dbReference>
<dbReference type="KEGG" id="pgm:PGRAT_15260"/>
<dbReference type="PROSITE" id="PS00211">
    <property type="entry name" value="ABC_TRANSPORTER_1"/>
    <property type="match status" value="1"/>
</dbReference>
<dbReference type="SUPFAM" id="SSF52540">
    <property type="entry name" value="P-loop containing nucleoside triphosphate hydrolases"/>
    <property type="match status" value="1"/>
</dbReference>
<reference evidence="5 6" key="1">
    <citation type="submission" date="2014-08" db="EMBL/GenBank/DDBJ databases">
        <title>Comparative genomics of the Paenibacillus odorifer group.</title>
        <authorList>
            <person name="den Bakker H.C."/>
            <person name="Tsai Y.-C."/>
            <person name="Martin N."/>
            <person name="Korlach J."/>
            <person name="Wiedmann M."/>
        </authorList>
    </citation>
    <scope>NUCLEOTIDE SEQUENCE [LARGE SCALE GENOMIC DNA]</scope>
    <source>
        <strain evidence="5 6">DSM 15220</strain>
    </source>
</reference>
<evidence type="ECO:0000313" key="5">
    <source>
        <dbReference type="EMBL" id="AIQ68825.1"/>
    </source>
</evidence>
<evidence type="ECO:0000259" key="4">
    <source>
        <dbReference type="PROSITE" id="PS50893"/>
    </source>
</evidence>
<dbReference type="InterPro" id="IPR050763">
    <property type="entry name" value="ABC_transporter_ATP-binding"/>
</dbReference>
<evidence type="ECO:0000313" key="6">
    <source>
        <dbReference type="Proteomes" id="UP000029500"/>
    </source>
</evidence>
<evidence type="ECO:0000256" key="3">
    <source>
        <dbReference type="ARBA" id="ARBA00022840"/>
    </source>
</evidence>
<dbReference type="GO" id="GO:0016887">
    <property type="term" value="F:ATP hydrolysis activity"/>
    <property type="evidence" value="ECO:0007669"/>
    <property type="project" value="InterPro"/>
</dbReference>
<dbReference type="InterPro" id="IPR027417">
    <property type="entry name" value="P-loop_NTPase"/>
</dbReference>
<feature type="domain" description="ABC transporter" evidence="4">
    <location>
        <begin position="2"/>
        <end position="230"/>
    </location>
</feature>